<dbReference type="GO" id="GO:0005978">
    <property type="term" value="P:glycogen biosynthetic process"/>
    <property type="evidence" value="ECO:0007669"/>
    <property type="project" value="UniProtKB-UniRule"/>
</dbReference>
<evidence type="ECO:0000256" key="3">
    <source>
        <dbReference type="ARBA" id="ARBA00010281"/>
    </source>
</evidence>
<dbReference type="AlphaFoldDB" id="A0A1F5PH03"/>
<proteinExistence type="inferred from homology"/>
<feature type="binding site" evidence="7">
    <location>
        <position position="21"/>
    </location>
    <ligand>
        <name>ADP-alpha-D-glucose</name>
        <dbReference type="ChEBI" id="CHEBI:57498"/>
    </ligand>
</feature>
<dbReference type="Pfam" id="PF00534">
    <property type="entry name" value="Glycos_transf_1"/>
    <property type="match status" value="1"/>
</dbReference>
<name>A0A1F5PH03_9BACT</name>
<dbReference type="InterPro" id="IPR001296">
    <property type="entry name" value="Glyco_trans_1"/>
</dbReference>
<organism evidence="10 11">
    <name type="scientific">Candidatus Doudnabacteria bacterium RIFCSPHIGHO2_01_FULL_50_11</name>
    <dbReference type="NCBI Taxonomy" id="1817828"/>
    <lineage>
        <taxon>Bacteria</taxon>
        <taxon>Candidatus Doudnaibacteriota</taxon>
    </lineage>
</organism>
<dbReference type="STRING" id="1817828.A2722_04315"/>
<accession>A0A1F5PH03</accession>
<dbReference type="HAMAP" id="MF_00484">
    <property type="entry name" value="Glycogen_synth"/>
    <property type="match status" value="1"/>
</dbReference>
<feature type="domain" description="Glycosyl transferase family 1" evidence="8">
    <location>
        <begin position="298"/>
        <end position="457"/>
    </location>
</feature>
<dbReference type="NCBIfam" id="TIGR02095">
    <property type="entry name" value="glgA"/>
    <property type="match status" value="1"/>
</dbReference>
<comment type="function">
    <text evidence="2 7">Synthesizes alpha-1,4-glucan chains using ADP-glucose.</text>
</comment>
<evidence type="ECO:0000256" key="5">
    <source>
        <dbReference type="ARBA" id="ARBA00022679"/>
    </source>
</evidence>
<evidence type="ECO:0000313" key="10">
    <source>
        <dbReference type="EMBL" id="OGE88942.1"/>
    </source>
</evidence>
<dbReference type="GO" id="GO:0009011">
    <property type="term" value="F:alpha-1,4-glucan glucosyltransferase (ADP-glucose donor) activity"/>
    <property type="evidence" value="ECO:0007669"/>
    <property type="project" value="UniProtKB-UniRule"/>
</dbReference>
<keyword evidence="6 7" id="KW-0320">Glycogen biosynthesis</keyword>
<comment type="caution">
    <text evidence="10">The sequence shown here is derived from an EMBL/GenBank/DDBJ whole genome shotgun (WGS) entry which is preliminary data.</text>
</comment>
<protein>
    <recommendedName>
        <fullName evidence="7">Glycogen synthase</fullName>
        <ecNumber evidence="7">2.4.1.21</ecNumber>
    </recommendedName>
    <alternativeName>
        <fullName evidence="7">Starch [bacterial glycogen] synthase</fullName>
    </alternativeName>
</protein>
<sequence>MAEKKHLKIAHIIAEIAPFSKIGGLGDVGRDLPKALLRLDQEIIVISPYYSLVRKQELQKEKIEGPSPIEIDGIDYPVSFRKHSTAYGLTVYFIVNEELFGSHQNVYDQGDDDALRWIFFSKASLELLKHINFQADIIHAHDWTAGLVPNYVNSLYRDDLFFKKSALVFTIHNLNHQGTLTMRRARPHKADKGTGSPPEQRSFRNYINFMKRGIVNAQVINTVSERYAKEILTPQFGAGLDPYLRRRREHVFGIINGIDYEVVNPAFDGDVYVKYDFNSLEKKGKNKAALQKEVGLTVKQTTPLIGLVNRLSQQKGFALIMEAMPVLLKMDLQMVVVGSGNKDYLKFFREIARKHRSKIGVYSPFTQVMASRVYAGSDLYLMPSRYEPCGISQLISLRYGSIPIVHSVGGLHDTITDYDPIADSGNGFKFDAYATPELLVAIARACESYKYPSQWSKLVHRAMKQTFSWELPAKKYLDLYRVALRVNARGHNGH</sequence>
<evidence type="ECO:0000313" key="11">
    <source>
        <dbReference type="Proteomes" id="UP000178377"/>
    </source>
</evidence>
<comment type="similarity">
    <text evidence="3 7">Belongs to the glycosyltransferase 1 family. Bacterial/plant glycogen synthase subfamily.</text>
</comment>
<evidence type="ECO:0000256" key="6">
    <source>
        <dbReference type="ARBA" id="ARBA00023056"/>
    </source>
</evidence>
<dbReference type="EMBL" id="MFEO01000027">
    <property type="protein sequence ID" value="OGE88942.1"/>
    <property type="molecule type" value="Genomic_DNA"/>
</dbReference>
<keyword evidence="4 7" id="KW-0328">Glycosyltransferase</keyword>
<dbReference type="GO" id="GO:0004373">
    <property type="term" value="F:alpha-1,4-glucan glucosyltransferase (UDP-glucose donor) activity"/>
    <property type="evidence" value="ECO:0007669"/>
    <property type="project" value="InterPro"/>
</dbReference>
<dbReference type="Proteomes" id="UP000178377">
    <property type="component" value="Unassembled WGS sequence"/>
</dbReference>
<reference evidence="10 11" key="1">
    <citation type="journal article" date="2016" name="Nat. Commun.">
        <title>Thousands of microbial genomes shed light on interconnected biogeochemical processes in an aquifer system.</title>
        <authorList>
            <person name="Anantharaman K."/>
            <person name="Brown C.T."/>
            <person name="Hug L.A."/>
            <person name="Sharon I."/>
            <person name="Castelle C.J."/>
            <person name="Probst A.J."/>
            <person name="Thomas B.C."/>
            <person name="Singh A."/>
            <person name="Wilkins M.J."/>
            <person name="Karaoz U."/>
            <person name="Brodie E.L."/>
            <person name="Williams K.H."/>
            <person name="Hubbard S.S."/>
            <person name="Banfield J.F."/>
        </authorList>
    </citation>
    <scope>NUCLEOTIDE SEQUENCE [LARGE SCALE GENOMIC DNA]</scope>
</reference>
<evidence type="ECO:0000256" key="4">
    <source>
        <dbReference type="ARBA" id="ARBA00022676"/>
    </source>
</evidence>
<dbReference type="PANTHER" id="PTHR45825">
    <property type="entry name" value="GRANULE-BOUND STARCH SYNTHASE 1, CHLOROPLASTIC/AMYLOPLASTIC"/>
    <property type="match status" value="1"/>
</dbReference>
<gene>
    <name evidence="7" type="primary">glgA</name>
    <name evidence="10" type="ORF">A2722_04315</name>
</gene>
<evidence type="ECO:0000256" key="1">
    <source>
        <dbReference type="ARBA" id="ARBA00001478"/>
    </source>
</evidence>
<evidence type="ECO:0000256" key="2">
    <source>
        <dbReference type="ARBA" id="ARBA00002764"/>
    </source>
</evidence>
<evidence type="ECO:0000259" key="9">
    <source>
        <dbReference type="Pfam" id="PF08323"/>
    </source>
</evidence>
<dbReference type="Gene3D" id="3.40.50.2000">
    <property type="entry name" value="Glycogen Phosphorylase B"/>
    <property type="match status" value="2"/>
</dbReference>
<dbReference type="EC" id="2.4.1.21" evidence="7"/>
<dbReference type="InterPro" id="IPR011835">
    <property type="entry name" value="GS/SS"/>
</dbReference>
<comment type="catalytic activity">
    <reaction evidence="1 7">
        <text>[(1-&gt;4)-alpha-D-glucosyl](n) + ADP-alpha-D-glucose = [(1-&gt;4)-alpha-D-glucosyl](n+1) + ADP + H(+)</text>
        <dbReference type="Rhea" id="RHEA:18189"/>
        <dbReference type="Rhea" id="RHEA-COMP:9584"/>
        <dbReference type="Rhea" id="RHEA-COMP:9587"/>
        <dbReference type="ChEBI" id="CHEBI:15378"/>
        <dbReference type="ChEBI" id="CHEBI:15444"/>
        <dbReference type="ChEBI" id="CHEBI:57498"/>
        <dbReference type="ChEBI" id="CHEBI:456216"/>
        <dbReference type="EC" id="2.4.1.21"/>
    </reaction>
</comment>
<dbReference type="Pfam" id="PF08323">
    <property type="entry name" value="Glyco_transf_5"/>
    <property type="match status" value="1"/>
</dbReference>
<dbReference type="PANTHER" id="PTHR45825:SF11">
    <property type="entry name" value="ALPHA AMYLASE DOMAIN-CONTAINING PROTEIN"/>
    <property type="match status" value="1"/>
</dbReference>
<dbReference type="CDD" id="cd03791">
    <property type="entry name" value="GT5_Glycogen_synthase_DULL1-like"/>
    <property type="match status" value="1"/>
</dbReference>
<evidence type="ECO:0000256" key="7">
    <source>
        <dbReference type="HAMAP-Rule" id="MF_00484"/>
    </source>
</evidence>
<dbReference type="SUPFAM" id="SSF53756">
    <property type="entry name" value="UDP-Glycosyltransferase/glycogen phosphorylase"/>
    <property type="match status" value="1"/>
</dbReference>
<evidence type="ECO:0000259" key="8">
    <source>
        <dbReference type="Pfam" id="PF00534"/>
    </source>
</evidence>
<dbReference type="UniPathway" id="UPA00164"/>
<feature type="domain" description="Starch synthase catalytic" evidence="9">
    <location>
        <begin position="8"/>
        <end position="245"/>
    </location>
</feature>
<keyword evidence="5 7" id="KW-0808">Transferase</keyword>
<comment type="pathway">
    <text evidence="7">Glycan biosynthesis; glycogen biosynthesis.</text>
</comment>
<dbReference type="InterPro" id="IPR013534">
    <property type="entry name" value="Starch_synth_cat_dom"/>
</dbReference>